<evidence type="ECO:0000313" key="7">
    <source>
        <dbReference type="EMBL" id="KAF2153397.1"/>
    </source>
</evidence>
<comment type="function">
    <text evidence="1">Has a role in a nucleosome assembly pathway that is required for the integrity of heterochromatin and proper chromosome segregation.</text>
</comment>
<feature type="region of interest" description="Disordered" evidence="6">
    <location>
        <begin position="1"/>
        <end position="20"/>
    </location>
</feature>
<feature type="compositionally biased region" description="Acidic residues" evidence="6">
    <location>
        <begin position="1888"/>
        <end position="1924"/>
    </location>
</feature>
<evidence type="ECO:0000256" key="3">
    <source>
        <dbReference type="ARBA" id="ARBA00007335"/>
    </source>
</evidence>
<evidence type="ECO:0000256" key="1">
    <source>
        <dbReference type="ARBA" id="ARBA00002687"/>
    </source>
</evidence>
<evidence type="ECO:0000256" key="4">
    <source>
        <dbReference type="ARBA" id="ARBA00014848"/>
    </source>
</evidence>
<dbReference type="PANTHER" id="PTHR15502">
    <property type="entry name" value="CALCINEURIN-BINDING PROTEIN CABIN 1-RELATED"/>
    <property type="match status" value="1"/>
</dbReference>
<dbReference type="GO" id="GO:0000417">
    <property type="term" value="C:HIR complex"/>
    <property type="evidence" value="ECO:0007669"/>
    <property type="project" value="TreeGrafter"/>
</dbReference>
<comment type="subcellular location">
    <subcellularLocation>
        <location evidence="2">Nucleus</location>
    </subcellularLocation>
</comment>
<name>A0A9P4J0U0_9PEZI</name>
<dbReference type="GO" id="GO:0006325">
    <property type="term" value="P:chromatin organization"/>
    <property type="evidence" value="ECO:0007669"/>
    <property type="project" value="InterPro"/>
</dbReference>
<feature type="compositionally biased region" description="Gly residues" evidence="6">
    <location>
        <begin position="1933"/>
        <end position="1942"/>
    </location>
</feature>
<accession>A0A9P4J0U0</accession>
<reference evidence="7" key="1">
    <citation type="journal article" date="2020" name="Stud. Mycol.">
        <title>101 Dothideomycetes genomes: a test case for predicting lifestyles and emergence of pathogens.</title>
        <authorList>
            <person name="Haridas S."/>
            <person name="Albert R."/>
            <person name="Binder M."/>
            <person name="Bloem J."/>
            <person name="Labutti K."/>
            <person name="Salamov A."/>
            <person name="Andreopoulos B."/>
            <person name="Baker S."/>
            <person name="Barry K."/>
            <person name="Bills G."/>
            <person name="Bluhm B."/>
            <person name="Cannon C."/>
            <person name="Castanera R."/>
            <person name="Culley D."/>
            <person name="Daum C."/>
            <person name="Ezra D."/>
            <person name="Gonzalez J."/>
            <person name="Henrissat B."/>
            <person name="Kuo A."/>
            <person name="Liang C."/>
            <person name="Lipzen A."/>
            <person name="Lutzoni F."/>
            <person name="Magnuson J."/>
            <person name="Mondo S."/>
            <person name="Nolan M."/>
            <person name="Ohm R."/>
            <person name="Pangilinan J."/>
            <person name="Park H.-J."/>
            <person name="Ramirez L."/>
            <person name="Alfaro M."/>
            <person name="Sun H."/>
            <person name="Tritt A."/>
            <person name="Yoshinaga Y."/>
            <person name="Zwiers L.-H."/>
            <person name="Turgeon B."/>
            <person name="Goodwin S."/>
            <person name="Spatafora J."/>
            <person name="Crous P."/>
            <person name="Grigoriev I."/>
        </authorList>
    </citation>
    <scope>NUCLEOTIDE SEQUENCE</scope>
    <source>
        <strain evidence="7">CBS 260.36</strain>
    </source>
</reference>
<evidence type="ECO:0000313" key="8">
    <source>
        <dbReference type="Proteomes" id="UP000799439"/>
    </source>
</evidence>
<dbReference type="InterPro" id="IPR033053">
    <property type="entry name" value="Hir3/CABIN1"/>
</dbReference>
<dbReference type="OrthoDB" id="77564at2759"/>
<evidence type="ECO:0000256" key="6">
    <source>
        <dbReference type="SAM" id="MobiDB-lite"/>
    </source>
</evidence>
<feature type="compositionally biased region" description="Acidic residues" evidence="6">
    <location>
        <begin position="10"/>
        <end position="19"/>
    </location>
</feature>
<dbReference type="Proteomes" id="UP000799439">
    <property type="component" value="Unassembled WGS sequence"/>
</dbReference>
<comment type="caution">
    <text evidence="7">The sequence shown here is derived from an EMBL/GenBank/DDBJ whole genome shotgun (WGS) entry which is preliminary data.</text>
</comment>
<protein>
    <recommendedName>
        <fullName evidence="4">Histone transcription regulator 3 homolog</fullName>
    </recommendedName>
</protein>
<gene>
    <name evidence="7" type="ORF">K461DRAFT_267974</name>
</gene>
<feature type="region of interest" description="Disordered" evidence="6">
    <location>
        <begin position="1821"/>
        <end position="1948"/>
    </location>
</feature>
<dbReference type="GO" id="GO:0031491">
    <property type="term" value="F:nucleosome binding"/>
    <property type="evidence" value="ECO:0007669"/>
    <property type="project" value="TreeGrafter"/>
</dbReference>
<evidence type="ECO:0000256" key="5">
    <source>
        <dbReference type="ARBA" id="ARBA00023242"/>
    </source>
</evidence>
<feature type="region of interest" description="Disordered" evidence="6">
    <location>
        <begin position="838"/>
        <end position="863"/>
    </location>
</feature>
<dbReference type="PANTHER" id="PTHR15502:SF7">
    <property type="entry name" value="CALCINEURIN-BINDING PROTEIN CABIN-1"/>
    <property type="match status" value="1"/>
</dbReference>
<feature type="compositionally biased region" description="Polar residues" evidence="6">
    <location>
        <begin position="842"/>
        <end position="852"/>
    </location>
</feature>
<keyword evidence="5" id="KW-0539">Nucleus</keyword>
<dbReference type="GO" id="GO:0005634">
    <property type="term" value="C:nucleus"/>
    <property type="evidence" value="ECO:0007669"/>
    <property type="project" value="UniProtKB-SubCell"/>
</dbReference>
<organism evidence="7 8">
    <name type="scientific">Myriangium duriaei CBS 260.36</name>
    <dbReference type="NCBI Taxonomy" id="1168546"/>
    <lineage>
        <taxon>Eukaryota</taxon>
        <taxon>Fungi</taxon>
        <taxon>Dikarya</taxon>
        <taxon>Ascomycota</taxon>
        <taxon>Pezizomycotina</taxon>
        <taxon>Dothideomycetes</taxon>
        <taxon>Dothideomycetidae</taxon>
        <taxon>Myriangiales</taxon>
        <taxon>Myriangiaceae</taxon>
        <taxon>Myriangium</taxon>
    </lineage>
</organism>
<feature type="compositionally biased region" description="Acidic residues" evidence="6">
    <location>
        <begin position="1836"/>
        <end position="1850"/>
    </location>
</feature>
<proteinExistence type="inferred from homology"/>
<evidence type="ECO:0000256" key="2">
    <source>
        <dbReference type="ARBA" id="ARBA00004123"/>
    </source>
</evidence>
<comment type="similarity">
    <text evidence="3">Belongs to the HIR3 family.</text>
</comment>
<keyword evidence="8" id="KW-1185">Reference proteome</keyword>
<sequence length="1948" mass="219887">MASFKALNLESDDESDIEVDDTKEIQIEDALKLYQTALKFHSDGPDTYAEAAKAYKELFESEIFKYPESQSELKRIELYGPSPDQDPWADDQVDVFVEPLLASENAPSTLPQILHLAHKNYGDFILADLAARQRSGKSTHSELGWFEIQDAATSALDHLVEALDKDDTDLDVWNQTSTIGAILDSNRVVRFCLEAILDDEENALEDLMLFPGFSESAAGQKLCLLVRSFNDALSMLQSPLEKIKRKRLNAFLRRKMRLYDSDLDVTQLQSVTRAAKLRRNASATYHISLGAPRSWSDFTQALAGLSSGEEVVEGSGSVGGIVQFSEQVKVTKSRSDDDDNMILDARFINFPNITDIDAIFPGLDKGQPTAPVSVFGDVSQLQHLVHRNMRQLGLSTRKRSSDLAALENQDTGRVKSKRLRARESLVDGMPAMDPASISAKKIKRDPFEETESTDAWCFRSADEILRKLGVETFDRLASHRPQRTTLSDENGSTKTVLDPAASVACSDLYRLLVETPERLPKSSASKNNEDTAVADSPHNYLLAALENDTTAQTKIPPKAMVHIDHGLKNMLDHINKASLSIPEVSFVLLQLLLFPGSQRLRPRLSAAESSYTGHSWPENMKASVIKILISCDDYLSRTCANLLDKIAEDFHAHARRSEPSDSSILLGSLVHMVQSIWELHLDVLAQIKFTSPSEVTYTVSEQRARVDRWAEQARVCIELRRDQSTKDTVEDVDELGLRYVWAVAAQIKVTDYVDPQDTLKHLNELRGIFVDLEGPVIHLPNNALMPVLSLEAIDREIAKLTTSDFFNKVFDSSQGDPTAIIEGLEPLMELVHSRRFGDPLESPNSGDQTMQESDSHQKPNDPAQALPASAELIDFLCNCSSSVILALWQRLLLAYQTIEYPPMIAYCHFKMIEAILGDITSDKYAEDHEDQRQLGFLKSVQQIHEALLRVIDMTRTSAVVFECMDELRLQAIATALVQLLKILHYANFAEDEIRVGERLAPFEKETSRAKTYRQNVKLLTDCQLSCWIVLYMIFEEAAKEDRDKFPVENFDLLRMEILRSVHTSTGLRGFCGGSNRILLNLLKRELPTLRHVVGYDLEFSQVLVDLYGLNCFINPSWEQLPHDCAGDVSLDRAAAVQAVDLLLLQASKIKAAELYKHSLKDALERVNLVVARKRPSDAILRNREIFTHFFRTPINPLDLYRCLNGEGEINLVPMPEHIAALANQGWYFVMGYLALTKFRAQKRTNPGPTDELDTAISFFSQDLEYGAEKWETWFRLAQAFDSKLEDYVTWNADKLNKNMDEISQLQRSAIHCYRMATARATRITDPEFDASANVAELYADFATRIYASSRQPFDMKAFSLLDATRFLSTNSLIKVAPFKPLNALSAWKFAKVLYQRAIAGNPKRWSLHYMLGKCLWKLYMSSLAWARPYCDPALIITAFHKAIELLPREKKDKKEPVLEPHYKIVSTVHKLMTHRSSDVQHYSRPFTLDEACDLINLTPYANKVPRCEDMDEWDSYILQILKQLRNADKANWHHRMIVRSARIIYGEELSDGQRDFPSTLGAKHELTQQLFTKTMALQVWKPEFERPGRHFVYTHKYTDFFIEILRRLGDRAGIEQLVRRVRKRTGDYFEFEKLWGWLHNVYLGMLRKQSRIPFGQELTVFGTIEQSEFFKRKALLEKYCQDPEVKDPSLDVLHEAIEFKKINQGLEKPTTIDELIGDAYAYLFDTVGKRLWLEHREAGNANVTDVNKPQSKFIDLLLQPESTDLTGASTPGEQTPVKRKLGVGRREIRNAAEACMNKAAVSQPIVPDPPTREVQVIIHRRRSSPVSPTAHTHEENADDESELSEVDDDVANQGGSPSMRGSMFPGLVEHSFADDEGSGDDGQPQDGEGGEEEEGDEDGDDEGEDENDQQDVEMADHGDEEGGDHEERPKTAGGFGGFGGQVQGSATE</sequence>
<dbReference type="EMBL" id="ML996085">
    <property type="protein sequence ID" value="KAF2153397.1"/>
    <property type="molecule type" value="Genomic_DNA"/>
</dbReference>